<feature type="compositionally biased region" description="Basic and acidic residues" evidence="1">
    <location>
        <begin position="503"/>
        <end position="519"/>
    </location>
</feature>
<dbReference type="AlphaFoldDB" id="A0A316UJU4"/>
<keyword evidence="3" id="KW-1185">Reference proteome</keyword>
<dbReference type="Proteomes" id="UP000245884">
    <property type="component" value="Unassembled WGS sequence"/>
</dbReference>
<dbReference type="GeneID" id="37030271"/>
<feature type="compositionally biased region" description="Low complexity" evidence="1">
    <location>
        <begin position="1"/>
        <end position="12"/>
    </location>
</feature>
<feature type="compositionally biased region" description="Low complexity" evidence="1">
    <location>
        <begin position="29"/>
        <end position="38"/>
    </location>
</feature>
<organism evidence="2 3">
    <name type="scientific">Jaminaea rosea</name>
    <dbReference type="NCBI Taxonomy" id="1569628"/>
    <lineage>
        <taxon>Eukaryota</taxon>
        <taxon>Fungi</taxon>
        <taxon>Dikarya</taxon>
        <taxon>Basidiomycota</taxon>
        <taxon>Ustilaginomycotina</taxon>
        <taxon>Exobasidiomycetes</taxon>
        <taxon>Microstromatales</taxon>
        <taxon>Microstromatales incertae sedis</taxon>
        <taxon>Jaminaea</taxon>
    </lineage>
</organism>
<dbReference type="RefSeq" id="XP_025360102.1">
    <property type="nucleotide sequence ID" value="XM_025508448.1"/>
</dbReference>
<reference evidence="2 3" key="1">
    <citation type="journal article" date="2018" name="Mol. Biol. Evol.">
        <title>Broad Genomic Sampling Reveals a Smut Pathogenic Ancestry of the Fungal Clade Ustilaginomycotina.</title>
        <authorList>
            <person name="Kijpornyongpan T."/>
            <person name="Mondo S.J."/>
            <person name="Barry K."/>
            <person name="Sandor L."/>
            <person name="Lee J."/>
            <person name="Lipzen A."/>
            <person name="Pangilinan J."/>
            <person name="LaButti K."/>
            <person name="Hainaut M."/>
            <person name="Henrissat B."/>
            <person name="Grigoriev I.V."/>
            <person name="Spatafora J.W."/>
            <person name="Aime M.C."/>
        </authorList>
    </citation>
    <scope>NUCLEOTIDE SEQUENCE [LARGE SCALE GENOMIC DNA]</scope>
    <source>
        <strain evidence="2 3">MCA 5214</strain>
    </source>
</reference>
<feature type="compositionally biased region" description="Acidic residues" evidence="1">
    <location>
        <begin position="522"/>
        <end position="533"/>
    </location>
</feature>
<feature type="region of interest" description="Disordered" evidence="1">
    <location>
        <begin position="182"/>
        <end position="228"/>
    </location>
</feature>
<proteinExistence type="predicted"/>
<name>A0A316UJU4_9BASI</name>
<feature type="region of interest" description="Disordered" evidence="1">
    <location>
        <begin position="1"/>
        <end position="71"/>
    </location>
</feature>
<protein>
    <submittedName>
        <fullName evidence="2">Uncharacterized protein</fullName>
    </submittedName>
</protein>
<evidence type="ECO:0000256" key="1">
    <source>
        <dbReference type="SAM" id="MobiDB-lite"/>
    </source>
</evidence>
<gene>
    <name evidence="2" type="ORF">BDZ90DRAFT_262138</name>
</gene>
<evidence type="ECO:0000313" key="2">
    <source>
        <dbReference type="EMBL" id="PWN25490.1"/>
    </source>
</evidence>
<feature type="compositionally biased region" description="Low complexity" evidence="1">
    <location>
        <begin position="47"/>
        <end position="62"/>
    </location>
</feature>
<feature type="region of interest" description="Disordered" evidence="1">
    <location>
        <begin position="503"/>
        <end position="539"/>
    </location>
</feature>
<sequence length="539" mass="57296">MARAASASGSSAKKARPPARYARKKSAKSSKQSFSSDRSQSHTAVFRPSVSRSSSRGNSTLRNATSTTSKRLTLPAHLTQTVEASAARSYAATSGLGDHFAAQRSHSASSLRRVTSNVGVGSVPAALARYRRKAGVPRVITNASAIIDASSSASRPSLDSTTHLELATQQPPPWMRDLIHSQSPQSNVAQASEWGPTSEEQEQLSAVYASSPTQSINSSTSSKPFSEPGLADLRHLTLARAPNVRPIDYAEEDLNAGYASDEFALASHHYADGEETTLLAQQELTSSRPPTAPEMLRPWSPLRKDGLSYQEDDVQTAKVATTNSHLHAIELARPTKSVSFADSPQFLSDVLTASSASPGHSFLTPMDPSNSADGLQQLLSGSSSLLSDSTGKTTPTTPTSASEHFSTLLKPRSPWSSPFAPQLGGIARRQGDAAPRPLYSEADVEIYKREVLLGGQAGAASSEQGEGAKDTGNQGRFETFDDYPDGSTTRSGSVAAAIADVGQDTHKTTAEQEQHHFFDSEGLGDDEDYQDDCEGMRSD</sequence>
<accession>A0A316UJU4</accession>
<feature type="region of interest" description="Disordered" evidence="1">
    <location>
        <begin position="382"/>
        <end position="424"/>
    </location>
</feature>
<feature type="region of interest" description="Disordered" evidence="1">
    <location>
        <begin position="457"/>
        <end position="491"/>
    </location>
</feature>
<feature type="compositionally biased region" description="Low complexity" evidence="1">
    <location>
        <begin position="382"/>
        <end position="399"/>
    </location>
</feature>
<feature type="compositionally biased region" description="Basic residues" evidence="1">
    <location>
        <begin position="13"/>
        <end position="28"/>
    </location>
</feature>
<evidence type="ECO:0000313" key="3">
    <source>
        <dbReference type="Proteomes" id="UP000245884"/>
    </source>
</evidence>
<feature type="compositionally biased region" description="Low complexity" evidence="1">
    <location>
        <begin position="210"/>
        <end position="222"/>
    </location>
</feature>
<dbReference type="EMBL" id="KZ819675">
    <property type="protein sequence ID" value="PWN25490.1"/>
    <property type="molecule type" value="Genomic_DNA"/>
</dbReference>